<dbReference type="RefSeq" id="WP_053224972.1">
    <property type="nucleotide sequence ID" value="NZ_JSVA01000022.1"/>
</dbReference>
<dbReference type="PATRIC" id="fig|1566026.4.peg.1860"/>
<keyword evidence="3" id="KW-1185">Reference proteome</keyword>
<name>A0A0L8AGS7_9BACT</name>
<dbReference type="Gene3D" id="3.40.50.300">
    <property type="entry name" value="P-loop containing nucleotide triphosphate hydrolases"/>
    <property type="match status" value="1"/>
</dbReference>
<dbReference type="EMBL" id="JSVA01000022">
    <property type="protein sequence ID" value="KOF01579.1"/>
    <property type="molecule type" value="Genomic_DNA"/>
</dbReference>
<dbReference type="OrthoDB" id="853948at2"/>
<evidence type="ECO:0008006" key="4">
    <source>
        <dbReference type="Google" id="ProtNLM"/>
    </source>
</evidence>
<dbReference type="Proteomes" id="UP000036908">
    <property type="component" value="Unassembled WGS sequence"/>
</dbReference>
<reference evidence="3" key="1">
    <citation type="submission" date="2014-11" db="EMBL/GenBank/DDBJ databases">
        <title>Genome sequencing of Roseivirga sp. D-25.</title>
        <authorList>
            <person name="Selvaratnam C."/>
            <person name="Thevarajoo S."/>
            <person name="Goh K.M."/>
            <person name="Eee R."/>
            <person name="Chan K.-G."/>
            <person name="Chong C.S."/>
        </authorList>
    </citation>
    <scope>NUCLEOTIDE SEQUENCE [LARGE SCALE GENOMIC DNA]</scope>
    <source>
        <strain evidence="3">D-25</strain>
    </source>
</reference>
<proteinExistence type="predicted"/>
<keyword evidence="1" id="KW-0175">Coiled coil</keyword>
<gene>
    <name evidence="2" type="ORF">OB69_17100</name>
</gene>
<organism evidence="2 3">
    <name type="scientific">Roseivirga seohaensis subsp. aquiponti</name>
    <dbReference type="NCBI Taxonomy" id="1566026"/>
    <lineage>
        <taxon>Bacteria</taxon>
        <taxon>Pseudomonadati</taxon>
        <taxon>Bacteroidota</taxon>
        <taxon>Cytophagia</taxon>
        <taxon>Cytophagales</taxon>
        <taxon>Roseivirgaceae</taxon>
        <taxon>Roseivirga</taxon>
    </lineage>
</organism>
<comment type="caution">
    <text evidence="2">The sequence shown here is derived from an EMBL/GenBank/DDBJ whole genome shotgun (WGS) entry which is preliminary data.</text>
</comment>
<feature type="coiled-coil region" evidence="1">
    <location>
        <begin position="319"/>
        <end position="353"/>
    </location>
</feature>
<dbReference type="AlphaFoldDB" id="A0A0L8AGS7"/>
<protein>
    <recommendedName>
        <fullName evidence="4">Rad50/SbcC-type AAA domain-containing protein</fullName>
    </recommendedName>
</protein>
<dbReference type="InterPro" id="IPR027417">
    <property type="entry name" value="P-loop_NTPase"/>
</dbReference>
<evidence type="ECO:0000256" key="1">
    <source>
        <dbReference type="SAM" id="Coils"/>
    </source>
</evidence>
<evidence type="ECO:0000313" key="3">
    <source>
        <dbReference type="Proteomes" id="UP000036908"/>
    </source>
</evidence>
<sequence length="576" mass="66843">MLNLKINSVLVYSELSDKYFFTEFGENLNIIYGKNTAGKSTLIQLVLYAFGINDNKLKLTEILSEEIFVRLDCTLRKDGISQNYVFVRQDETLIIRDNNEKTIKFNGIGSDQSAEHIKLKKFFNDLFDFNLMLESTSGISEAPMETIFLPYYVSQDVGWVYLRKSFSNLNFYKNFKEDFLDYYLGIENSEDRKEKREIETLIKSLQQQISFFNKIETDNEELEVSQIIEDSFSGKSNEFIDNFSSNKSKLLELENKQIKESNNLAFLNQRLSVVSKVNRNHKNQKPGTDSCPTCSQTLPKSIEDMYEYFQEENDTSKIQSELKEKIKKSQASINSINKKISSLKEELESETRIYNKYSVDNLTFESWINNKANIQLNNNITSQVGRLSLTLEEQKEKLSEFKTDSEILSERSKKSKIFKDYYKSNNAFLGLPELKESRFNDLYDISSFPFQGVQLHLAVLSYHFAFNRLLTDSSGIHRIPFILDSIFKEDIEQGTKNKILKFINSHHPKDTQTILSIADDKNVDSKIETYSSEFFNKEAKMICIGEGVREKSLLIDNDGEQKTLIENSFELLENEN</sequence>
<evidence type="ECO:0000313" key="2">
    <source>
        <dbReference type="EMBL" id="KOF01579.1"/>
    </source>
</evidence>
<accession>A0A0L8AGS7</accession>